<dbReference type="PANTHER" id="PTHR37835:SF1">
    <property type="entry name" value="ALPHA-CLOSTRIPAIN"/>
    <property type="match status" value="1"/>
</dbReference>
<evidence type="ECO:0000256" key="1">
    <source>
        <dbReference type="SAM" id="MobiDB-lite"/>
    </source>
</evidence>
<reference evidence="2 3" key="1">
    <citation type="submission" date="2019-08" db="EMBL/GenBank/DDBJ databases">
        <title>In-depth cultivation of the pig gut microbiome towards novel bacterial diversity and tailored functional studies.</title>
        <authorList>
            <person name="Wylensek D."/>
            <person name="Hitch T.C.A."/>
            <person name="Clavel T."/>
        </authorList>
    </citation>
    <scope>NUCLEOTIDE SEQUENCE [LARGE SCALE GENOMIC DNA]</scope>
    <source>
        <strain evidence="2 3">WCA3-601-WT-6H</strain>
    </source>
</reference>
<evidence type="ECO:0000313" key="2">
    <source>
        <dbReference type="EMBL" id="MST57687.1"/>
    </source>
</evidence>
<comment type="caution">
    <text evidence="2">The sequence shown here is derived from an EMBL/GenBank/DDBJ whole genome shotgun (WGS) entry which is preliminary data.</text>
</comment>
<gene>
    <name evidence="2" type="ORF">FYJ59_05445</name>
</gene>
<dbReference type="Gene3D" id="3.40.50.11970">
    <property type="match status" value="1"/>
</dbReference>
<name>A0A6L5YJ48_9FIRM</name>
<dbReference type="Pfam" id="PF03415">
    <property type="entry name" value="Peptidase_C11"/>
    <property type="match status" value="1"/>
</dbReference>
<dbReference type="Proteomes" id="UP000476055">
    <property type="component" value="Unassembled WGS sequence"/>
</dbReference>
<dbReference type="InterPro" id="IPR005077">
    <property type="entry name" value="Peptidase_C11"/>
</dbReference>
<organism evidence="2 3">
    <name type="scientific">Waltera intestinalis</name>
    <dbReference type="NCBI Taxonomy" id="2606635"/>
    <lineage>
        <taxon>Bacteria</taxon>
        <taxon>Bacillati</taxon>
        <taxon>Bacillota</taxon>
        <taxon>Clostridia</taxon>
        <taxon>Lachnospirales</taxon>
        <taxon>Lachnospiraceae</taxon>
        <taxon>Waltera</taxon>
    </lineage>
</organism>
<keyword evidence="3" id="KW-1185">Reference proteome</keyword>
<evidence type="ECO:0008006" key="4">
    <source>
        <dbReference type="Google" id="ProtNLM"/>
    </source>
</evidence>
<dbReference type="EMBL" id="VUMU01000004">
    <property type="protein sequence ID" value="MST57687.1"/>
    <property type="molecule type" value="Genomic_DNA"/>
</dbReference>
<dbReference type="PROSITE" id="PS51257">
    <property type="entry name" value="PROKAR_LIPOPROTEIN"/>
    <property type="match status" value="1"/>
</dbReference>
<dbReference type="RefSeq" id="WP_154495795.1">
    <property type="nucleotide sequence ID" value="NZ_VUMU01000004.1"/>
</dbReference>
<evidence type="ECO:0000313" key="3">
    <source>
        <dbReference type="Proteomes" id="UP000476055"/>
    </source>
</evidence>
<proteinExistence type="predicted"/>
<protein>
    <recommendedName>
        <fullName evidence="4">Clostripain</fullName>
    </recommendedName>
</protein>
<accession>A0A6L5YJ48</accession>
<sequence>MKEKTKRKLRTFVCLLMIPVFLTGCRIKTTPLGVFAQILEYASASGSSSSQSSHHGTYHSEPASTPQPQIDYDSLGDIGTVQTIMIYMVGSDLESSYGNASLDMDEMEAAGVDTAHNNVIVYAGGASQWQDRSLDGDACTTLLLTEDGFAPLDTYPAENMGDPLTLSSFMNYCFDFFPADSYSLLLWDHGGGPVLGYGVDENYRDLLTLDELSEALADSVGAHMTKLEWIGFDACLMSSLEVASVLAPYADYMIASQETEPGWGWNYSFLSVLSDRAIPGDEMGEYIVDSYMDYGEYVFDYYPNLYSDLTLSCIDLNAYAEAEDALNTYFAELDTSLDVQNYPKLVRNRAKVRDFGSYSSDMNYGMVDVLHMLELLGDNSDTAKAATRAVESCIAYSDTNMENAGGISICYPYQTDEDYRDACIKMQEYLGFAPNYTRFLQDFYAIQDGDTLLADREISNAHTTVTTENDGTYDESDITLQLTPEQQANFASGGYYILCKAKEEGYITSEEDPRADEMYLFIQGSKRVTLDENGVLHAAYKNNALYMEDDDGVSDIPMILTESDISDVENRYLSFVVLMNFDNWESQAVKLQIAVNEDYPDGIIRNAIPLSDDDDDVQSASKQLIRLDDYANMSVAARCSYVTRDENGDLLDFFDWETSKWMMGFEVDLTSDYRTVVQPLDHPENYVCIFFMNDSQGNVSYSDMIPLK</sequence>
<dbReference type="PANTHER" id="PTHR37835">
    <property type="entry name" value="ALPHA-CLOSTRIPAIN"/>
    <property type="match status" value="1"/>
</dbReference>
<dbReference type="AlphaFoldDB" id="A0A6L5YJ48"/>
<feature type="region of interest" description="Disordered" evidence="1">
    <location>
        <begin position="50"/>
        <end position="72"/>
    </location>
</feature>